<keyword evidence="3" id="KW-1185">Reference proteome</keyword>
<feature type="compositionally biased region" description="Polar residues" evidence="1">
    <location>
        <begin position="238"/>
        <end position="254"/>
    </location>
</feature>
<sequence>MDDFGRLSSPPNGVSSSQPDRFSSGDNSLSPVSEVLHPFSFSQPVQPDDLLLNSQIQCTPGTTQTPFQKFVKRMTRFFVHTSRQEAVKEMEKFLRHQGYGVKKNSNFELTISTVDKSKSRLIFKVYFIEMAGNVLVEFRMSKGDGLEFKRHFVRIKKKLQHMIRKTPPTWPTDDAGDDAKAKTDACEPTEAESNNPDPLATSTPCSSASTSAVSHKDSGAHSCSSSSKDNPQKDESTDPSLSSSKGAQKAVSSKRTLEESAGTESNAQKKMKRKETDRPSLDAKKAKEKNVDAAERLRKEGKDKNCASSVQRKADDSLANVNGERQKLQQYMKTAKESYYGLHRSTTM</sequence>
<dbReference type="Gene3D" id="3.30.310.80">
    <property type="entry name" value="Kinase associated domain 1, KA1"/>
    <property type="match status" value="1"/>
</dbReference>
<feature type="region of interest" description="Disordered" evidence="1">
    <location>
        <begin position="1"/>
        <end position="29"/>
    </location>
</feature>
<evidence type="ECO:0000313" key="3">
    <source>
        <dbReference type="Proteomes" id="UP000271974"/>
    </source>
</evidence>
<dbReference type="EMBL" id="RQTK01001575">
    <property type="protein sequence ID" value="RUS69788.1"/>
    <property type="molecule type" value="Genomic_DNA"/>
</dbReference>
<name>A0A3S1AR66_ELYCH</name>
<organism evidence="2 3">
    <name type="scientific">Elysia chlorotica</name>
    <name type="common">Eastern emerald elysia</name>
    <name type="synonym">Sea slug</name>
    <dbReference type="NCBI Taxonomy" id="188477"/>
    <lineage>
        <taxon>Eukaryota</taxon>
        <taxon>Metazoa</taxon>
        <taxon>Spiralia</taxon>
        <taxon>Lophotrochozoa</taxon>
        <taxon>Mollusca</taxon>
        <taxon>Gastropoda</taxon>
        <taxon>Heterobranchia</taxon>
        <taxon>Euthyneura</taxon>
        <taxon>Panpulmonata</taxon>
        <taxon>Sacoglossa</taxon>
        <taxon>Placobranchoidea</taxon>
        <taxon>Plakobranchidae</taxon>
        <taxon>Elysia</taxon>
    </lineage>
</organism>
<protein>
    <recommendedName>
        <fullName evidence="4">Non-specific serine/threonine protein kinase</fullName>
    </recommendedName>
</protein>
<feature type="compositionally biased region" description="Basic and acidic residues" evidence="1">
    <location>
        <begin position="274"/>
        <end position="305"/>
    </location>
</feature>
<feature type="compositionally biased region" description="Polar residues" evidence="1">
    <location>
        <begin position="9"/>
        <end position="29"/>
    </location>
</feature>
<evidence type="ECO:0000313" key="2">
    <source>
        <dbReference type="EMBL" id="RUS69788.1"/>
    </source>
</evidence>
<evidence type="ECO:0000256" key="1">
    <source>
        <dbReference type="SAM" id="MobiDB-lite"/>
    </source>
</evidence>
<accession>A0A3S1AR66</accession>
<evidence type="ECO:0008006" key="4">
    <source>
        <dbReference type="Google" id="ProtNLM"/>
    </source>
</evidence>
<reference evidence="2 3" key="1">
    <citation type="submission" date="2019-01" db="EMBL/GenBank/DDBJ databases">
        <title>A draft genome assembly of the solar-powered sea slug Elysia chlorotica.</title>
        <authorList>
            <person name="Cai H."/>
            <person name="Li Q."/>
            <person name="Fang X."/>
            <person name="Li J."/>
            <person name="Curtis N.E."/>
            <person name="Altenburger A."/>
            <person name="Shibata T."/>
            <person name="Feng M."/>
            <person name="Maeda T."/>
            <person name="Schwartz J.A."/>
            <person name="Shigenobu S."/>
            <person name="Lundholm N."/>
            <person name="Nishiyama T."/>
            <person name="Yang H."/>
            <person name="Hasebe M."/>
            <person name="Li S."/>
            <person name="Pierce S.K."/>
            <person name="Wang J."/>
        </authorList>
    </citation>
    <scope>NUCLEOTIDE SEQUENCE [LARGE SCALE GENOMIC DNA]</scope>
    <source>
        <strain evidence="2">EC2010</strain>
        <tissue evidence="2">Whole organism of an adult</tissue>
    </source>
</reference>
<dbReference type="OrthoDB" id="5980710at2759"/>
<dbReference type="AlphaFoldDB" id="A0A3S1AR66"/>
<dbReference type="STRING" id="188477.A0A3S1AR66"/>
<proteinExistence type="predicted"/>
<comment type="caution">
    <text evidence="2">The sequence shown here is derived from an EMBL/GenBank/DDBJ whole genome shotgun (WGS) entry which is preliminary data.</text>
</comment>
<feature type="compositionally biased region" description="Low complexity" evidence="1">
    <location>
        <begin position="200"/>
        <end position="213"/>
    </location>
</feature>
<feature type="region of interest" description="Disordered" evidence="1">
    <location>
        <begin position="163"/>
        <end position="325"/>
    </location>
</feature>
<dbReference type="Proteomes" id="UP000271974">
    <property type="component" value="Unassembled WGS sequence"/>
</dbReference>
<gene>
    <name evidence="2" type="ORF">EGW08_022445</name>
</gene>